<dbReference type="Gene3D" id="1.20.120.1630">
    <property type="match status" value="1"/>
</dbReference>
<dbReference type="PANTHER" id="PTHR32251:SF17">
    <property type="entry name" value="STEROID 5-ALPHA REDUCTASE C-TERMINAL DOMAIN-CONTAINING PROTEIN"/>
    <property type="match status" value="1"/>
</dbReference>
<accession>A0A934QWE3</accession>
<dbReference type="EMBL" id="JAENJH010000007">
    <property type="protein sequence ID" value="MBK1787761.1"/>
    <property type="molecule type" value="Genomic_DNA"/>
</dbReference>
<protein>
    <submittedName>
        <fullName evidence="2">DUF1295 domain-containing protein</fullName>
    </submittedName>
</protein>
<sequence length="257" mass="28243">MAAAVALAVAILVVTVTFGIARLRGRYDTIDSAWGAGFAVIALAGFAVEPRGFGGALVATVLTVVWGVRLSVHIHRRNHGGGEDRRYTEMMARARSRPLARMYFRVYLTQAAVMWFVSLPVVLAQRQADDLGVLAVLGIVVWCVGFAFEVVGDEQLRRFKADPGNRGRVLQHGLWRYTRHPNYFGDACVWWGLYLVAAQHLPGAATVLSAVLMTWLLARGSGKPILERHLSESRPGYRDYVARTSGFVPLPPKKSVA</sequence>
<dbReference type="InterPro" id="IPR010721">
    <property type="entry name" value="UstE-like"/>
</dbReference>
<keyword evidence="1" id="KW-1133">Transmembrane helix</keyword>
<proteinExistence type="predicted"/>
<name>A0A934QWE3_9PSEU</name>
<feature type="transmembrane region" description="Helical" evidence="1">
    <location>
        <begin position="103"/>
        <end position="125"/>
    </location>
</feature>
<dbReference type="Proteomes" id="UP000635245">
    <property type="component" value="Unassembled WGS sequence"/>
</dbReference>
<comment type="caution">
    <text evidence="2">The sequence shown here is derived from an EMBL/GenBank/DDBJ whole genome shotgun (WGS) entry which is preliminary data.</text>
</comment>
<dbReference type="Pfam" id="PF06966">
    <property type="entry name" value="DUF1295"/>
    <property type="match status" value="1"/>
</dbReference>
<dbReference type="AlphaFoldDB" id="A0A934QWE3"/>
<evidence type="ECO:0000256" key="1">
    <source>
        <dbReference type="SAM" id="Phobius"/>
    </source>
</evidence>
<keyword evidence="3" id="KW-1185">Reference proteome</keyword>
<dbReference type="PROSITE" id="PS50244">
    <property type="entry name" value="S5A_REDUCTASE"/>
    <property type="match status" value="1"/>
</dbReference>
<dbReference type="PANTHER" id="PTHR32251">
    <property type="entry name" value="3-OXO-5-ALPHA-STEROID 4-DEHYDROGENASE"/>
    <property type="match status" value="1"/>
</dbReference>
<keyword evidence="1" id="KW-0812">Transmembrane</keyword>
<evidence type="ECO:0000313" key="2">
    <source>
        <dbReference type="EMBL" id="MBK1787761.1"/>
    </source>
</evidence>
<dbReference type="GO" id="GO:0016020">
    <property type="term" value="C:membrane"/>
    <property type="evidence" value="ECO:0007669"/>
    <property type="project" value="TreeGrafter"/>
</dbReference>
<gene>
    <name evidence="2" type="ORF">JHE00_25820</name>
</gene>
<feature type="transmembrane region" description="Helical" evidence="1">
    <location>
        <begin position="131"/>
        <end position="151"/>
    </location>
</feature>
<reference evidence="2" key="1">
    <citation type="submission" date="2020-12" db="EMBL/GenBank/DDBJ databases">
        <title>Prauserella sp. ASG 168, a novel actinomycete isolated from cave rock.</title>
        <authorList>
            <person name="Suriyachadkun C."/>
        </authorList>
    </citation>
    <scope>NUCLEOTIDE SEQUENCE</scope>
    <source>
        <strain evidence="2">ASG 168</strain>
    </source>
</reference>
<feature type="transmembrane region" description="Helical" evidence="1">
    <location>
        <begin position="35"/>
        <end position="68"/>
    </location>
</feature>
<evidence type="ECO:0000313" key="3">
    <source>
        <dbReference type="Proteomes" id="UP000635245"/>
    </source>
</evidence>
<keyword evidence="1" id="KW-0472">Membrane</keyword>
<organism evidence="2 3">
    <name type="scientific">Prauserella cavernicola</name>
    <dbReference type="NCBI Taxonomy" id="2800127"/>
    <lineage>
        <taxon>Bacteria</taxon>
        <taxon>Bacillati</taxon>
        <taxon>Actinomycetota</taxon>
        <taxon>Actinomycetes</taxon>
        <taxon>Pseudonocardiales</taxon>
        <taxon>Pseudonocardiaceae</taxon>
        <taxon>Prauserella</taxon>
    </lineage>
</organism>